<feature type="chain" id="PRO_5012259602" description="CBM1 domain-containing protein" evidence="1">
    <location>
        <begin position="19"/>
        <end position="74"/>
    </location>
</feature>
<dbReference type="Proteomes" id="UP000215127">
    <property type="component" value="Chromosome 12"/>
</dbReference>
<evidence type="ECO:0008006" key="4">
    <source>
        <dbReference type="Google" id="ProtNLM"/>
    </source>
</evidence>
<name>A0A1X7S7Z4_ZYMT9</name>
<dbReference type="AlphaFoldDB" id="A0A1X7S7Z4"/>
<keyword evidence="3" id="KW-1185">Reference proteome</keyword>
<feature type="signal peptide" evidence="1">
    <location>
        <begin position="1"/>
        <end position="18"/>
    </location>
</feature>
<dbReference type="EMBL" id="LT853703">
    <property type="protein sequence ID" value="SMQ55814.1"/>
    <property type="molecule type" value="Genomic_DNA"/>
</dbReference>
<accession>A0A1X7S7Z4</accession>
<reference evidence="2 3" key="1">
    <citation type="submission" date="2016-06" db="EMBL/GenBank/DDBJ databases">
        <authorList>
            <person name="Kjaerup R.B."/>
            <person name="Dalgaard T.S."/>
            <person name="Juul-Madsen H.R."/>
        </authorList>
    </citation>
    <scope>NUCLEOTIDE SEQUENCE [LARGE SCALE GENOMIC DNA]</scope>
</reference>
<evidence type="ECO:0000256" key="1">
    <source>
        <dbReference type="SAM" id="SignalP"/>
    </source>
</evidence>
<gene>
    <name evidence="2" type="ORF">ZT3D7_G10969</name>
</gene>
<sequence>MKFSLLLLLLSTLPSTLAWFYCYNPNHDDGYCKGEDTDKYWGSQPCWEGTPCQRKGGNGVSLPQQARIPARSFV</sequence>
<protein>
    <recommendedName>
        <fullName evidence="4">CBM1 domain-containing protein</fullName>
    </recommendedName>
</protein>
<organism evidence="2 3">
    <name type="scientific">Zymoseptoria tritici (strain ST99CH_3D7)</name>
    <dbReference type="NCBI Taxonomy" id="1276538"/>
    <lineage>
        <taxon>Eukaryota</taxon>
        <taxon>Fungi</taxon>
        <taxon>Dikarya</taxon>
        <taxon>Ascomycota</taxon>
        <taxon>Pezizomycotina</taxon>
        <taxon>Dothideomycetes</taxon>
        <taxon>Dothideomycetidae</taxon>
        <taxon>Mycosphaerellales</taxon>
        <taxon>Mycosphaerellaceae</taxon>
        <taxon>Zymoseptoria</taxon>
    </lineage>
</organism>
<proteinExistence type="predicted"/>
<evidence type="ECO:0000313" key="2">
    <source>
        <dbReference type="EMBL" id="SMQ55814.1"/>
    </source>
</evidence>
<keyword evidence="1" id="KW-0732">Signal</keyword>
<evidence type="ECO:0000313" key="3">
    <source>
        <dbReference type="Proteomes" id="UP000215127"/>
    </source>
</evidence>